<evidence type="ECO:0000256" key="2">
    <source>
        <dbReference type="ARBA" id="ARBA00009430"/>
    </source>
</evidence>
<dbReference type="GO" id="GO:0003677">
    <property type="term" value="F:DNA binding"/>
    <property type="evidence" value="ECO:0007669"/>
    <property type="project" value="InterPro"/>
</dbReference>
<feature type="compositionally biased region" description="Basic and acidic residues" evidence="6">
    <location>
        <begin position="28"/>
        <end position="54"/>
    </location>
</feature>
<name>A0A2G5F021_AQUCA</name>
<gene>
    <name evidence="7" type="ORF">AQUCO_00300690v1</name>
</gene>
<sequence>MVEVEEEIQIFNEEERKNKHKKKKKKTKGEFKTHEQDMQLEQNEVRVPRSDSRVEAGLSSYDKELSSDSKKEHQTPAKKTVTTTELIELYGTKEAIKKARKKADLNRTEDVAIQKALDERIQNVRINEKAIVTTSESHDRNIPPHNSTADTPEMAYPIDRIIFKGEWDYLLDILKLVQSGTEIKTDAYPSFVCNRVPKLLDIKDEEEKKKLACIFSYITHLIKFKDQQSVDRTSSTKNHHIPAILNNKFLAIFAESGKFNSSVEKRNLLVSYVLVLTLIADGYRTDISDIAKDLKMMSTELRKHYVNLGCQIKREGNSMLWTLPVPLDFPKPTRMKRNRR</sequence>
<dbReference type="InParanoid" id="A0A2G5F021"/>
<protein>
    <submittedName>
        <fullName evidence="7">Uncharacterized protein</fullName>
    </submittedName>
</protein>
<feature type="compositionally biased region" description="Basic residues" evidence="6">
    <location>
        <begin position="18"/>
        <end position="27"/>
    </location>
</feature>
<evidence type="ECO:0000256" key="6">
    <source>
        <dbReference type="SAM" id="MobiDB-lite"/>
    </source>
</evidence>
<dbReference type="PANTHER" id="PTHR14440">
    <property type="entry name" value="DNA-DIRECTED RNA POLYMERASE I SUBUNIT RPA49"/>
    <property type="match status" value="1"/>
</dbReference>
<keyword evidence="3" id="KW-0240">DNA-directed RNA polymerase</keyword>
<dbReference type="GO" id="GO:0000428">
    <property type="term" value="C:DNA-directed RNA polymerase complex"/>
    <property type="evidence" value="ECO:0007669"/>
    <property type="project" value="UniProtKB-KW"/>
</dbReference>
<keyword evidence="4" id="KW-0804">Transcription</keyword>
<evidence type="ECO:0000256" key="5">
    <source>
        <dbReference type="ARBA" id="ARBA00023242"/>
    </source>
</evidence>
<dbReference type="STRING" id="218851.A0A2G5F021"/>
<dbReference type="AlphaFoldDB" id="A0A2G5F021"/>
<comment type="subcellular location">
    <subcellularLocation>
        <location evidence="1">Nucleus</location>
        <location evidence="1">Nucleolus</location>
    </subcellularLocation>
</comment>
<keyword evidence="5" id="KW-0539">Nucleus</keyword>
<organism evidence="7 8">
    <name type="scientific">Aquilegia coerulea</name>
    <name type="common">Rocky mountain columbine</name>
    <dbReference type="NCBI Taxonomy" id="218851"/>
    <lineage>
        <taxon>Eukaryota</taxon>
        <taxon>Viridiplantae</taxon>
        <taxon>Streptophyta</taxon>
        <taxon>Embryophyta</taxon>
        <taxon>Tracheophyta</taxon>
        <taxon>Spermatophyta</taxon>
        <taxon>Magnoliopsida</taxon>
        <taxon>Ranunculales</taxon>
        <taxon>Ranunculaceae</taxon>
        <taxon>Thalictroideae</taxon>
        <taxon>Aquilegia</taxon>
    </lineage>
</organism>
<evidence type="ECO:0000313" key="8">
    <source>
        <dbReference type="Proteomes" id="UP000230069"/>
    </source>
</evidence>
<dbReference type="InterPro" id="IPR009668">
    <property type="entry name" value="RNA_pol-assoc_fac_A49-like"/>
</dbReference>
<dbReference type="OrthoDB" id="532500at2759"/>
<dbReference type="GO" id="GO:0006351">
    <property type="term" value="P:DNA-templated transcription"/>
    <property type="evidence" value="ECO:0007669"/>
    <property type="project" value="InterPro"/>
</dbReference>
<keyword evidence="8" id="KW-1185">Reference proteome</keyword>
<feature type="region of interest" description="Disordered" evidence="6">
    <location>
        <begin position="1"/>
        <end position="79"/>
    </location>
</feature>
<comment type="similarity">
    <text evidence="2">Belongs to the eukaryotic RPA49/POLR1E RNA polymerase subunit family.</text>
</comment>
<feature type="compositionally biased region" description="Basic and acidic residues" evidence="6">
    <location>
        <begin position="61"/>
        <end position="75"/>
    </location>
</feature>
<evidence type="ECO:0000313" key="7">
    <source>
        <dbReference type="EMBL" id="PIA61319.1"/>
    </source>
</evidence>
<dbReference type="Proteomes" id="UP000230069">
    <property type="component" value="Unassembled WGS sequence"/>
</dbReference>
<dbReference type="Pfam" id="PF06870">
    <property type="entry name" value="RNA_pol_I_A49"/>
    <property type="match status" value="1"/>
</dbReference>
<accession>A0A2G5F021</accession>
<dbReference type="GO" id="GO:0005730">
    <property type="term" value="C:nucleolus"/>
    <property type="evidence" value="ECO:0007669"/>
    <property type="project" value="UniProtKB-SubCell"/>
</dbReference>
<evidence type="ECO:0000256" key="1">
    <source>
        <dbReference type="ARBA" id="ARBA00004604"/>
    </source>
</evidence>
<evidence type="ECO:0000256" key="3">
    <source>
        <dbReference type="ARBA" id="ARBA00022478"/>
    </source>
</evidence>
<evidence type="ECO:0000256" key="4">
    <source>
        <dbReference type="ARBA" id="ARBA00023163"/>
    </source>
</evidence>
<reference evidence="7 8" key="1">
    <citation type="submission" date="2017-09" db="EMBL/GenBank/DDBJ databases">
        <title>WGS assembly of Aquilegia coerulea Goldsmith.</title>
        <authorList>
            <person name="Hodges S."/>
            <person name="Kramer E."/>
            <person name="Nordborg M."/>
            <person name="Tomkins J."/>
            <person name="Borevitz J."/>
            <person name="Derieg N."/>
            <person name="Yan J."/>
            <person name="Mihaltcheva S."/>
            <person name="Hayes R.D."/>
            <person name="Rokhsar D."/>
        </authorList>
    </citation>
    <scope>NUCLEOTIDE SEQUENCE [LARGE SCALE GENOMIC DNA]</scope>
    <source>
        <strain evidence="8">cv. Goldsmith</strain>
    </source>
</reference>
<proteinExistence type="inferred from homology"/>
<dbReference type="EMBL" id="KZ305020">
    <property type="protein sequence ID" value="PIA61319.1"/>
    <property type="molecule type" value="Genomic_DNA"/>
</dbReference>